<keyword evidence="1" id="KW-0732">Signal</keyword>
<sequence length="280" mass="32040">MKPLRIASICLIVLGLCAPVNHTLQAQARKKRLLVIGANNTVGERQGFQHDSTSQAMATLWNLGRESTLWDTYFKSDTYLLTKQKLPNNAKNLDYFDAVAFYTTGNFQLTDEQKSALLSFVRDDGKGFIGVHSAPDSFYDWPEYGEMIGGYFDGHPWNTFQAPIVVEDPSNPIVRHFSKEFTTLDEIYQAKNFSREKCRVLLRLDENKLDLTKPAVKRTDKDFAVAWIKNYGKGRVFYSTFGHTPESWDRPDIRQMWLEAVKWTMGLTEADATPRPRPAK</sequence>
<dbReference type="Proteomes" id="UP000593892">
    <property type="component" value="Chromosome"/>
</dbReference>
<dbReference type="SUPFAM" id="SSF52317">
    <property type="entry name" value="Class I glutamine amidotransferase-like"/>
    <property type="match status" value="1"/>
</dbReference>
<dbReference type="AlphaFoldDB" id="A0A7S7NKF7"/>
<accession>A0A7S7NKF7</accession>
<name>A0A7S7NKF7_PALFE</name>
<proteinExistence type="predicted"/>
<reference evidence="3 4" key="1">
    <citation type="submission" date="2020-10" db="EMBL/GenBank/DDBJ databases">
        <title>Complete genome sequence of Paludibaculum fermentans P105T, a facultatively anaerobic acidobacterium capable of dissimilatory Fe(III) reduction.</title>
        <authorList>
            <person name="Dedysh S.N."/>
            <person name="Beletsky A.V."/>
            <person name="Kulichevskaya I.S."/>
            <person name="Mardanov A.V."/>
            <person name="Ravin N.V."/>
        </authorList>
    </citation>
    <scope>NUCLEOTIDE SEQUENCE [LARGE SCALE GENOMIC DNA]</scope>
    <source>
        <strain evidence="3 4">P105</strain>
    </source>
</reference>
<feature type="chain" id="PRO_5032318185" evidence="1">
    <location>
        <begin position="23"/>
        <end position="280"/>
    </location>
</feature>
<protein>
    <submittedName>
        <fullName evidence="3">ThuA domain-containing protein</fullName>
    </submittedName>
</protein>
<dbReference type="InterPro" id="IPR029010">
    <property type="entry name" value="ThuA-like"/>
</dbReference>
<keyword evidence="4" id="KW-1185">Reference proteome</keyword>
<dbReference type="KEGG" id="pfer:IRI77_20325"/>
<evidence type="ECO:0000313" key="3">
    <source>
        <dbReference type="EMBL" id="QOY85185.1"/>
    </source>
</evidence>
<evidence type="ECO:0000256" key="1">
    <source>
        <dbReference type="SAM" id="SignalP"/>
    </source>
</evidence>
<dbReference type="PANTHER" id="PTHR40469">
    <property type="entry name" value="SECRETED GLYCOSYL HYDROLASE"/>
    <property type="match status" value="1"/>
</dbReference>
<dbReference type="EMBL" id="CP063849">
    <property type="protein sequence ID" value="QOY85185.1"/>
    <property type="molecule type" value="Genomic_DNA"/>
</dbReference>
<gene>
    <name evidence="3" type="ORF">IRI77_20325</name>
</gene>
<evidence type="ECO:0000259" key="2">
    <source>
        <dbReference type="Pfam" id="PF06283"/>
    </source>
</evidence>
<dbReference type="Gene3D" id="3.40.50.880">
    <property type="match status" value="1"/>
</dbReference>
<organism evidence="3 4">
    <name type="scientific">Paludibaculum fermentans</name>
    <dbReference type="NCBI Taxonomy" id="1473598"/>
    <lineage>
        <taxon>Bacteria</taxon>
        <taxon>Pseudomonadati</taxon>
        <taxon>Acidobacteriota</taxon>
        <taxon>Terriglobia</taxon>
        <taxon>Bryobacterales</taxon>
        <taxon>Bryobacteraceae</taxon>
        <taxon>Paludibaculum</taxon>
    </lineage>
</organism>
<dbReference type="Pfam" id="PF06283">
    <property type="entry name" value="ThuA"/>
    <property type="match status" value="1"/>
</dbReference>
<dbReference type="InterPro" id="IPR029062">
    <property type="entry name" value="Class_I_gatase-like"/>
</dbReference>
<feature type="domain" description="ThuA-like" evidence="2">
    <location>
        <begin position="44"/>
        <end position="264"/>
    </location>
</feature>
<evidence type="ECO:0000313" key="4">
    <source>
        <dbReference type="Proteomes" id="UP000593892"/>
    </source>
</evidence>
<dbReference type="RefSeq" id="WP_194446855.1">
    <property type="nucleotide sequence ID" value="NZ_CP063849.1"/>
</dbReference>
<feature type="signal peptide" evidence="1">
    <location>
        <begin position="1"/>
        <end position="22"/>
    </location>
</feature>
<dbReference type="PANTHER" id="PTHR40469:SF2">
    <property type="entry name" value="GALACTOSE-BINDING DOMAIN-LIKE SUPERFAMILY PROTEIN"/>
    <property type="match status" value="1"/>
</dbReference>